<sequence length="99" mass="11129">MPLYVKGHSQGEYVFDHNWAHAYENAGGHYYPKLQASVPFTPATGPRLLVPPGKSRERNQRILIRAATQVADKLGVSSLHITFPTEREWELMGDNGLLQ</sequence>
<reference evidence="1" key="1">
    <citation type="submission" date="2018-05" db="EMBL/GenBank/DDBJ databases">
        <authorList>
            <person name="Lanie J.A."/>
            <person name="Ng W.-L."/>
            <person name="Kazmierczak K.M."/>
            <person name="Andrzejewski T.M."/>
            <person name="Davidsen T.M."/>
            <person name="Wayne K.J."/>
            <person name="Tettelin H."/>
            <person name="Glass J.I."/>
            <person name="Rusch D."/>
            <person name="Podicherti R."/>
            <person name="Tsui H.-C.T."/>
            <person name="Winkler M.E."/>
        </authorList>
    </citation>
    <scope>NUCLEOTIDE SEQUENCE</scope>
</reference>
<dbReference type="Pfam" id="PF04339">
    <property type="entry name" value="FemAB_like"/>
    <property type="match status" value="1"/>
</dbReference>
<name>A0A382FJA9_9ZZZZ</name>
<proteinExistence type="predicted"/>
<accession>A0A382FJA9</accession>
<dbReference type="AlphaFoldDB" id="A0A382FJA9"/>
<gene>
    <name evidence="1" type="ORF">METZ01_LOCUS214915</name>
</gene>
<dbReference type="InterPro" id="IPR007434">
    <property type="entry name" value="FemAB-like"/>
</dbReference>
<protein>
    <submittedName>
        <fullName evidence="1">Uncharacterized protein</fullName>
    </submittedName>
</protein>
<dbReference type="PANTHER" id="PTHR47017:SF1">
    <property type="entry name" value="ACYL-COA"/>
    <property type="match status" value="1"/>
</dbReference>
<evidence type="ECO:0000313" key="1">
    <source>
        <dbReference type="EMBL" id="SVB62061.1"/>
    </source>
</evidence>
<dbReference type="EMBL" id="UINC01049826">
    <property type="protein sequence ID" value="SVB62061.1"/>
    <property type="molecule type" value="Genomic_DNA"/>
</dbReference>
<organism evidence="1">
    <name type="scientific">marine metagenome</name>
    <dbReference type="NCBI Taxonomy" id="408172"/>
    <lineage>
        <taxon>unclassified sequences</taxon>
        <taxon>metagenomes</taxon>
        <taxon>ecological metagenomes</taxon>
    </lineage>
</organism>
<feature type="non-terminal residue" evidence="1">
    <location>
        <position position="99"/>
    </location>
</feature>
<dbReference type="PANTHER" id="PTHR47017">
    <property type="entry name" value="ACYL-COA"/>
    <property type="match status" value="1"/>
</dbReference>